<dbReference type="AlphaFoldDB" id="A0AAV0B2X9"/>
<evidence type="ECO:0000313" key="2">
    <source>
        <dbReference type="EMBL" id="CAH7676782.1"/>
    </source>
</evidence>
<organism evidence="2 3">
    <name type="scientific">Phakopsora pachyrhizi</name>
    <name type="common">Asian soybean rust disease fungus</name>
    <dbReference type="NCBI Taxonomy" id="170000"/>
    <lineage>
        <taxon>Eukaryota</taxon>
        <taxon>Fungi</taxon>
        <taxon>Dikarya</taxon>
        <taxon>Basidiomycota</taxon>
        <taxon>Pucciniomycotina</taxon>
        <taxon>Pucciniomycetes</taxon>
        <taxon>Pucciniales</taxon>
        <taxon>Phakopsoraceae</taxon>
        <taxon>Phakopsora</taxon>
    </lineage>
</organism>
<name>A0AAV0B2X9_PHAPC</name>
<evidence type="ECO:0000256" key="1">
    <source>
        <dbReference type="SAM" id="MobiDB-lite"/>
    </source>
</evidence>
<comment type="caution">
    <text evidence="2">The sequence shown here is derived from an EMBL/GenBank/DDBJ whole genome shotgun (WGS) entry which is preliminary data.</text>
</comment>
<feature type="region of interest" description="Disordered" evidence="1">
    <location>
        <begin position="52"/>
        <end position="96"/>
    </location>
</feature>
<dbReference type="EMBL" id="CALTRL010002792">
    <property type="protein sequence ID" value="CAH7676782.1"/>
    <property type="molecule type" value="Genomic_DNA"/>
</dbReference>
<proteinExistence type="predicted"/>
<dbReference type="Proteomes" id="UP001153365">
    <property type="component" value="Unassembled WGS sequence"/>
</dbReference>
<reference evidence="2" key="1">
    <citation type="submission" date="2022-06" db="EMBL/GenBank/DDBJ databases">
        <authorList>
            <consortium name="SYNGENTA / RWTH Aachen University"/>
        </authorList>
    </citation>
    <scope>NUCLEOTIDE SEQUENCE</scope>
</reference>
<feature type="compositionally biased region" description="Basic and acidic residues" evidence="1">
    <location>
        <begin position="7"/>
        <end position="16"/>
    </location>
</feature>
<evidence type="ECO:0000313" key="3">
    <source>
        <dbReference type="Proteomes" id="UP001153365"/>
    </source>
</evidence>
<feature type="region of interest" description="Disordered" evidence="1">
    <location>
        <begin position="1"/>
        <end position="30"/>
    </location>
</feature>
<feature type="compositionally biased region" description="Basic residues" evidence="1">
    <location>
        <begin position="66"/>
        <end position="83"/>
    </location>
</feature>
<gene>
    <name evidence="2" type="ORF">PPACK8108_LOCUS11877</name>
</gene>
<keyword evidence="3" id="KW-1185">Reference proteome</keyword>
<accession>A0AAV0B2X9</accession>
<sequence>MSVIEKSLQEREKGEEEQGMMESLEVNQEDGDVMKEELILRQHKECPEGYIRNKKIVLDEEDRKDQKGKKEKNMRRGARKKAKNGSNFDDGQLLGP</sequence>
<feature type="compositionally biased region" description="Basic and acidic residues" evidence="1">
    <location>
        <begin position="56"/>
        <end position="65"/>
    </location>
</feature>
<protein>
    <submittedName>
        <fullName evidence="2">Uncharacterized protein</fullName>
    </submittedName>
</protein>